<keyword evidence="4" id="KW-1185">Reference proteome</keyword>
<dbReference type="AlphaFoldDB" id="A0A2U1NEH9"/>
<dbReference type="Proteomes" id="UP000245207">
    <property type="component" value="Unassembled WGS sequence"/>
</dbReference>
<evidence type="ECO:0000256" key="1">
    <source>
        <dbReference type="ARBA" id="ARBA00022679"/>
    </source>
</evidence>
<sequence>MAAYSETSRRVARSVLRYHRTFHQLQHDIEDVDVASKALSAILIKRKTQRFIRRIKVSNRESKCSSSIYLPLPYKNIGTSSRNATLGIALASSNDATTTYLRNDYFSTRWYMPQVMWIFVVTCALTRALHAQANMTHVLDGDNVKHVRYCDPTFKPEDRAQNIRIGAVMLYKFIIIPLTF</sequence>
<dbReference type="GO" id="GO:0016301">
    <property type="term" value="F:kinase activity"/>
    <property type="evidence" value="ECO:0007669"/>
    <property type="project" value="UniProtKB-KW"/>
</dbReference>
<organism evidence="3 4">
    <name type="scientific">Artemisia annua</name>
    <name type="common">Sweet wormwood</name>
    <dbReference type="NCBI Taxonomy" id="35608"/>
    <lineage>
        <taxon>Eukaryota</taxon>
        <taxon>Viridiplantae</taxon>
        <taxon>Streptophyta</taxon>
        <taxon>Embryophyta</taxon>
        <taxon>Tracheophyta</taxon>
        <taxon>Spermatophyta</taxon>
        <taxon>Magnoliopsida</taxon>
        <taxon>eudicotyledons</taxon>
        <taxon>Gunneridae</taxon>
        <taxon>Pentapetalae</taxon>
        <taxon>asterids</taxon>
        <taxon>campanulids</taxon>
        <taxon>Asterales</taxon>
        <taxon>Asteraceae</taxon>
        <taxon>Asteroideae</taxon>
        <taxon>Anthemideae</taxon>
        <taxon>Artemisiinae</taxon>
        <taxon>Artemisia</taxon>
    </lineage>
</organism>
<gene>
    <name evidence="3" type="ORF">CTI12_AA268170</name>
</gene>
<dbReference type="InterPro" id="IPR027417">
    <property type="entry name" value="P-loop_NTPase"/>
</dbReference>
<keyword evidence="3" id="KW-0418">Kinase</keyword>
<evidence type="ECO:0000259" key="2">
    <source>
        <dbReference type="Pfam" id="PF01583"/>
    </source>
</evidence>
<dbReference type="OrthoDB" id="506431at2759"/>
<dbReference type="InterPro" id="IPR059117">
    <property type="entry name" value="APS_kinase_dom"/>
</dbReference>
<dbReference type="Pfam" id="PF01583">
    <property type="entry name" value="APS_kinase"/>
    <property type="match status" value="1"/>
</dbReference>
<evidence type="ECO:0000313" key="3">
    <source>
        <dbReference type="EMBL" id="PWA71893.1"/>
    </source>
</evidence>
<dbReference type="EMBL" id="PKPP01003006">
    <property type="protein sequence ID" value="PWA71893.1"/>
    <property type="molecule type" value="Genomic_DNA"/>
</dbReference>
<name>A0A2U1NEH9_ARTAN</name>
<dbReference type="Gene3D" id="3.40.50.300">
    <property type="entry name" value="P-loop containing nucleotide triphosphate hydrolases"/>
    <property type="match status" value="1"/>
</dbReference>
<comment type="caution">
    <text evidence="3">The sequence shown here is derived from an EMBL/GenBank/DDBJ whole genome shotgun (WGS) entry which is preliminary data.</text>
</comment>
<feature type="domain" description="APS kinase" evidence="2">
    <location>
        <begin position="121"/>
        <end position="165"/>
    </location>
</feature>
<reference evidence="3 4" key="1">
    <citation type="journal article" date="2018" name="Mol. Plant">
        <title>The genome of Artemisia annua provides insight into the evolution of Asteraceae family and artemisinin biosynthesis.</title>
        <authorList>
            <person name="Shen Q."/>
            <person name="Zhang L."/>
            <person name="Liao Z."/>
            <person name="Wang S."/>
            <person name="Yan T."/>
            <person name="Shi P."/>
            <person name="Liu M."/>
            <person name="Fu X."/>
            <person name="Pan Q."/>
            <person name="Wang Y."/>
            <person name="Lv Z."/>
            <person name="Lu X."/>
            <person name="Zhang F."/>
            <person name="Jiang W."/>
            <person name="Ma Y."/>
            <person name="Chen M."/>
            <person name="Hao X."/>
            <person name="Li L."/>
            <person name="Tang Y."/>
            <person name="Lv G."/>
            <person name="Zhou Y."/>
            <person name="Sun X."/>
            <person name="Brodelius P.E."/>
            <person name="Rose J.K.C."/>
            <person name="Tang K."/>
        </authorList>
    </citation>
    <scope>NUCLEOTIDE SEQUENCE [LARGE SCALE GENOMIC DNA]</scope>
    <source>
        <strain evidence="4">cv. Huhao1</strain>
        <tissue evidence="3">Leaf</tissue>
    </source>
</reference>
<protein>
    <submittedName>
        <fullName evidence="3">APS kinase</fullName>
    </submittedName>
</protein>
<accession>A0A2U1NEH9</accession>
<proteinExistence type="predicted"/>
<keyword evidence="1" id="KW-0808">Transferase</keyword>
<evidence type="ECO:0000313" key="4">
    <source>
        <dbReference type="Proteomes" id="UP000245207"/>
    </source>
</evidence>
<dbReference type="STRING" id="35608.A0A2U1NEH9"/>